<dbReference type="GO" id="GO:0030572">
    <property type="term" value="F:phosphatidyltransferase activity"/>
    <property type="evidence" value="ECO:0007669"/>
    <property type="project" value="UniProtKB-ARBA"/>
</dbReference>
<accession>A0A4P7N513</accession>
<dbReference type="InterPro" id="IPR001736">
    <property type="entry name" value="PLipase_D/transphosphatidylase"/>
</dbReference>
<proteinExistence type="predicted"/>
<dbReference type="PANTHER" id="PTHR21248:SF11">
    <property type="entry name" value="PLD PHOSPHODIESTERASE DOMAIN-CONTAINING PROTEIN"/>
    <property type="match status" value="1"/>
</dbReference>
<dbReference type="CDD" id="cd00138">
    <property type="entry name" value="PLDc_SF"/>
    <property type="match status" value="1"/>
</dbReference>
<dbReference type="InterPro" id="IPR025202">
    <property type="entry name" value="PLD-like_dom"/>
</dbReference>
<feature type="region of interest" description="Disordered" evidence="1">
    <location>
        <begin position="420"/>
        <end position="443"/>
    </location>
</feature>
<dbReference type="PANTHER" id="PTHR21248">
    <property type="entry name" value="CARDIOLIPIN SYNTHASE"/>
    <property type="match status" value="1"/>
</dbReference>
<dbReference type="Gene3D" id="3.30.870.10">
    <property type="entry name" value="Endonuclease Chain A"/>
    <property type="match status" value="2"/>
</dbReference>
<name>A0A4P7N513_PYROR</name>
<protein>
    <submittedName>
        <fullName evidence="2">Uncharacterized protein</fullName>
    </submittedName>
</protein>
<evidence type="ECO:0000313" key="3">
    <source>
        <dbReference type="Proteomes" id="UP000294847"/>
    </source>
</evidence>
<gene>
    <name evidence="2" type="ORF">PoMZ_10776</name>
</gene>
<dbReference type="AlphaFoldDB" id="A0A4P7N513"/>
<dbReference type="Proteomes" id="UP000294847">
    <property type="component" value="Chromosome 1"/>
</dbReference>
<feature type="compositionally biased region" description="Low complexity" evidence="1">
    <location>
        <begin position="422"/>
        <end position="436"/>
    </location>
</feature>
<dbReference type="PROSITE" id="PS50035">
    <property type="entry name" value="PLD"/>
    <property type="match status" value="2"/>
</dbReference>
<dbReference type="SMART" id="SM00155">
    <property type="entry name" value="PLDc"/>
    <property type="match status" value="2"/>
</dbReference>
<sequence length="568" mass="63164">MARSLRRNSFVHDFIDRLQKAPKPLDTSRAYASDELPSYNYTDSLELGRLVTTSRVRSFRVGTGASIYTSTLLPAILKAHHEAIIVTCFWAPSKTLDALRETLEALAAHRRRIVDEGAGSLPTLRVRICLSSRSLLQKLLHTSSRDGYIYPPSTWEKQLGLLSEEKLRAARIELHVKSLFFLPFSVMHPKFVVIDRRRAFMPSCNVSWEPWLEGCVEFEGDAVDALMAFYQRTWEPDMDVTLPLPLMQDEDLDEAIFNPAVEAPVLPMVRSTASYAVSFVAGHQQASPLVVAGGHEATATLENTIQTTILPSSHHRNPRFRFLPWQAHAPAPATPLNTAVMQLMDHAQRQIYVQTPNVTAPCVIDGLLAALQRGVHVRIVTGRNMMTMEQIVTAGTTTSRCISSLIRRYEIMREAAMAPPGSRHSLLSSWSRPPSRNYGAGTNGEPIQTLSSLPPPVGRLQISYFCSLHPGSKETGKGKGGRHGRRRPSDLEEVLDDAAEEPVCPHIKLMIVDGRYTLLGSGNMDRASFYTSQELGVLFHGDAFASPVQGVMDRCLEGRLEKVYDSER</sequence>
<reference evidence="2 3" key="1">
    <citation type="journal article" date="2019" name="Mol. Biol. Evol.">
        <title>Blast fungal genomes show frequent chromosomal changes, gene gains and losses, and effector gene turnover.</title>
        <authorList>
            <person name="Gomez Luciano L.B."/>
            <person name="Jason Tsai I."/>
            <person name="Chuma I."/>
            <person name="Tosa Y."/>
            <person name="Chen Y.H."/>
            <person name="Li J.Y."/>
            <person name="Li M.Y."/>
            <person name="Jade Lu M.Y."/>
            <person name="Nakayashiki H."/>
            <person name="Li W.H."/>
        </authorList>
    </citation>
    <scope>NUCLEOTIDE SEQUENCE [LARGE SCALE GENOMIC DNA]</scope>
    <source>
        <strain evidence="2">MZ5-1-6</strain>
    </source>
</reference>
<dbReference type="SUPFAM" id="SSF56024">
    <property type="entry name" value="Phospholipase D/nuclease"/>
    <property type="match status" value="2"/>
</dbReference>
<evidence type="ECO:0000313" key="2">
    <source>
        <dbReference type="EMBL" id="QBZ55060.1"/>
    </source>
</evidence>
<evidence type="ECO:0000256" key="1">
    <source>
        <dbReference type="SAM" id="MobiDB-lite"/>
    </source>
</evidence>
<dbReference type="GO" id="GO:0032049">
    <property type="term" value="P:cardiolipin biosynthetic process"/>
    <property type="evidence" value="ECO:0007669"/>
    <property type="project" value="UniProtKB-ARBA"/>
</dbReference>
<organism evidence="2 3">
    <name type="scientific">Pyricularia oryzae</name>
    <name type="common">Rice blast fungus</name>
    <name type="synonym">Magnaporthe oryzae</name>
    <dbReference type="NCBI Taxonomy" id="318829"/>
    <lineage>
        <taxon>Eukaryota</taxon>
        <taxon>Fungi</taxon>
        <taxon>Dikarya</taxon>
        <taxon>Ascomycota</taxon>
        <taxon>Pezizomycotina</taxon>
        <taxon>Sordariomycetes</taxon>
        <taxon>Sordariomycetidae</taxon>
        <taxon>Magnaporthales</taxon>
        <taxon>Pyriculariaceae</taxon>
        <taxon>Pyricularia</taxon>
    </lineage>
</organism>
<dbReference type="Pfam" id="PF13091">
    <property type="entry name" value="PLDc_2"/>
    <property type="match status" value="1"/>
</dbReference>
<dbReference type="EMBL" id="CP034204">
    <property type="protein sequence ID" value="QBZ55060.1"/>
    <property type="molecule type" value="Genomic_DNA"/>
</dbReference>